<evidence type="ECO:0000313" key="3">
    <source>
        <dbReference type="Proteomes" id="UP000193900"/>
    </source>
</evidence>
<sequence length="71" mass="7722">MSHRPTPAPNYTNAFLVTSAGILFMAFFTLAALGGILWVAIAAVAVHAGIRWLDRRREARHCPAPAAPPRR</sequence>
<keyword evidence="1" id="KW-0472">Membrane</keyword>
<accession>A0A1Y5SWT2</accession>
<organism evidence="2 3">
    <name type="scientific">Roseisalinus antarcticus</name>
    <dbReference type="NCBI Taxonomy" id="254357"/>
    <lineage>
        <taxon>Bacteria</taxon>
        <taxon>Pseudomonadati</taxon>
        <taxon>Pseudomonadota</taxon>
        <taxon>Alphaproteobacteria</taxon>
        <taxon>Rhodobacterales</taxon>
        <taxon>Roseobacteraceae</taxon>
        <taxon>Roseisalinus</taxon>
    </lineage>
</organism>
<dbReference type="EMBL" id="FWFZ01000008">
    <property type="protein sequence ID" value="SLN46893.1"/>
    <property type="molecule type" value="Genomic_DNA"/>
</dbReference>
<keyword evidence="1" id="KW-1133">Transmembrane helix</keyword>
<dbReference type="Proteomes" id="UP000193900">
    <property type="component" value="Unassembled WGS sequence"/>
</dbReference>
<dbReference type="AlphaFoldDB" id="A0A1Y5SWT2"/>
<feature type="transmembrane region" description="Helical" evidence="1">
    <location>
        <begin position="20"/>
        <end position="50"/>
    </location>
</feature>
<evidence type="ECO:0000256" key="1">
    <source>
        <dbReference type="SAM" id="Phobius"/>
    </source>
</evidence>
<proteinExistence type="predicted"/>
<protein>
    <submittedName>
        <fullName evidence="2">Uncharacterized protein</fullName>
    </submittedName>
</protein>
<dbReference type="RefSeq" id="WP_085878805.1">
    <property type="nucleotide sequence ID" value="NZ_FWFZ01000008.1"/>
</dbReference>
<dbReference type="OrthoDB" id="7652287at2"/>
<keyword evidence="3" id="KW-1185">Reference proteome</keyword>
<keyword evidence="1" id="KW-0812">Transmembrane</keyword>
<gene>
    <name evidence="2" type="ORF">ROA7023_01949</name>
</gene>
<name>A0A1Y5SWT2_9RHOB</name>
<evidence type="ECO:0000313" key="2">
    <source>
        <dbReference type="EMBL" id="SLN46893.1"/>
    </source>
</evidence>
<reference evidence="2 3" key="1">
    <citation type="submission" date="2017-03" db="EMBL/GenBank/DDBJ databases">
        <authorList>
            <person name="Afonso C.L."/>
            <person name="Miller P.J."/>
            <person name="Scott M.A."/>
            <person name="Spackman E."/>
            <person name="Goraichik I."/>
            <person name="Dimitrov K.M."/>
            <person name="Suarez D.L."/>
            <person name="Swayne D.E."/>
        </authorList>
    </citation>
    <scope>NUCLEOTIDE SEQUENCE [LARGE SCALE GENOMIC DNA]</scope>
    <source>
        <strain evidence="2 3">CECT 7023</strain>
    </source>
</reference>